<evidence type="ECO:0000256" key="1">
    <source>
        <dbReference type="SAM" id="Phobius"/>
    </source>
</evidence>
<evidence type="ECO:0000313" key="2">
    <source>
        <dbReference type="EMBL" id="MDA0167444.1"/>
    </source>
</evidence>
<dbReference type="InterPro" id="IPR009200">
    <property type="entry name" value="DUF1269_membrane"/>
</dbReference>
<protein>
    <submittedName>
        <fullName evidence="2">DUF1269 domain-containing protein</fullName>
    </submittedName>
</protein>
<dbReference type="Proteomes" id="UP001149140">
    <property type="component" value="Unassembled WGS sequence"/>
</dbReference>
<name>A0A9X3S644_9ACTN</name>
<feature type="non-terminal residue" evidence="2">
    <location>
        <position position="149"/>
    </location>
</feature>
<dbReference type="RefSeq" id="WP_270046770.1">
    <property type="nucleotide sequence ID" value="NZ_JAPDOD010000142.1"/>
</dbReference>
<comment type="caution">
    <text evidence="2">The sequence shown here is derived from an EMBL/GenBank/DDBJ whole genome shotgun (WGS) entry which is preliminary data.</text>
</comment>
<accession>A0A9X3S644</accession>
<keyword evidence="3" id="KW-1185">Reference proteome</keyword>
<sequence length="149" mass="15438">MAKPMFFYTGIYDNVADADADYEAIESLHRGKAIGSYDSAIVVHTPDGDVKVTKTEKPTKKGAWIGLAAGAGAAVVFPFLLPAVSYAGMAGAGAGLGAWFGHLAHGTSRGDAKDIGALLEPGKAALIVVGIDKDAEQIERALTRAEQHV</sequence>
<keyword evidence="1" id="KW-0472">Membrane</keyword>
<keyword evidence="1" id="KW-1133">Transmembrane helix</keyword>
<dbReference type="EMBL" id="JAPDOD010000142">
    <property type="protein sequence ID" value="MDA0167444.1"/>
    <property type="molecule type" value="Genomic_DNA"/>
</dbReference>
<evidence type="ECO:0000313" key="3">
    <source>
        <dbReference type="Proteomes" id="UP001149140"/>
    </source>
</evidence>
<dbReference type="AlphaFoldDB" id="A0A9X3S644"/>
<proteinExistence type="predicted"/>
<gene>
    <name evidence="2" type="ORF">OM076_44710</name>
</gene>
<dbReference type="Pfam" id="PF06897">
    <property type="entry name" value="DUF1269"/>
    <property type="match status" value="1"/>
</dbReference>
<keyword evidence="1" id="KW-0812">Transmembrane</keyword>
<feature type="transmembrane region" description="Helical" evidence="1">
    <location>
        <begin position="62"/>
        <end position="80"/>
    </location>
</feature>
<organism evidence="2 3">
    <name type="scientific">Solirubrobacter ginsenosidimutans</name>
    <dbReference type="NCBI Taxonomy" id="490573"/>
    <lineage>
        <taxon>Bacteria</taxon>
        <taxon>Bacillati</taxon>
        <taxon>Actinomycetota</taxon>
        <taxon>Thermoleophilia</taxon>
        <taxon>Solirubrobacterales</taxon>
        <taxon>Solirubrobacteraceae</taxon>
        <taxon>Solirubrobacter</taxon>
    </lineage>
</organism>
<reference evidence="2" key="1">
    <citation type="submission" date="2022-10" db="EMBL/GenBank/DDBJ databases">
        <title>The WGS of Solirubrobacter ginsenosidimutans DSM 21036.</title>
        <authorList>
            <person name="Jiang Z."/>
        </authorList>
    </citation>
    <scope>NUCLEOTIDE SEQUENCE</scope>
    <source>
        <strain evidence="2">DSM 21036</strain>
    </source>
</reference>